<sequence>METKLWIALCALLVCSVYCEYDENTGLAVPLKNGSSPNITGHEQKNSNNTNSFSSNSTSGNETISVPPKPMNNNGTDSPSGPLVPHKTQTSTPAPVSNHSIVYTTSHSTIDNTTNVIFTSPTSAPETKPPPSTHTTLNHFNITASSKQSTQTGKFSPTTVPINISTAAAASPTAAPRNGSSPKPSTTHPPAVSRVQPTTSPPNIASSSKTKINPERSNIGGNTAVAPDSPAFNPLLAGLVSAFVVTAIIITLLLFLKLRRRQSGPAFRRLQEVPMDDMEETPLYSY</sequence>
<keyword evidence="3" id="KW-0732">Signal</keyword>
<feature type="compositionally biased region" description="Polar residues" evidence="1">
    <location>
        <begin position="195"/>
        <end position="221"/>
    </location>
</feature>
<feature type="compositionally biased region" description="Polar residues" evidence="1">
    <location>
        <begin position="178"/>
        <end position="188"/>
    </location>
</feature>
<keyword evidence="2" id="KW-1133">Transmembrane helix</keyword>
<feature type="region of interest" description="Disordered" evidence="1">
    <location>
        <begin position="168"/>
        <end position="222"/>
    </location>
</feature>
<gene>
    <name evidence="4" type="primary">Nfu_g_1_014581</name>
</gene>
<feature type="chain" id="PRO_5015054863" evidence="3">
    <location>
        <begin position="20"/>
        <end position="286"/>
    </location>
</feature>
<reference evidence="4" key="2">
    <citation type="submission" date="2016-06" db="EMBL/GenBank/DDBJ databases">
        <title>The genome of a short-lived fish provides insights into sex chromosome evolution and the genetic control of aging.</title>
        <authorList>
            <person name="Reichwald K."/>
            <person name="Felder M."/>
            <person name="Petzold A."/>
            <person name="Koch P."/>
            <person name="Groth M."/>
            <person name="Platzer M."/>
        </authorList>
    </citation>
    <scope>NUCLEOTIDE SEQUENCE</scope>
    <source>
        <tissue evidence="4">Brain</tissue>
    </source>
</reference>
<dbReference type="AlphaFoldDB" id="A0A1A7YHP9"/>
<reference evidence="4" key="1">
    <citation type="submission" date="2016-05" db="EMBL/GenBank/DDBJ databases">
        <authorList>
            <person name="Lavstsen T."/>
            <person name="Jespersen J.S."/>
        </authorList>
    </citation>
    <scope>NUCLEOTIDE SEQUENCE</scope>
    <source>
        <tissue evidence="4">Brain</tissue>
    </source>
</reference>
<feature type="region of interest" description="Disordered" evidence="1">
    <location>
        <begin position="119"/>
        <end position="138"/>
    </location>
</feature>
<evidence type="ECO:0000256" key="1">
    <source>
        <dbReference type="SAM" id="MobiDB-lite"/>
    </source>
</evidence>
<organism evidence="4">
    <name type="scientific">Iconisemion striatum</name>
    <dbReference type="NCBI Taxonomy" id="60296"/>
    <lineage>
        <taxon>Eukaryota</taxon>
        <taxon>Metazoa</taxon>
        <taxon>Chordata</taxon>
        <taxon>Craniata</taxon>
        <taxon>Vertebrata</taxon>
        <taxon>Euteleostomi</taxon>
        <taxon>Actinopterygii</taxon>
        <taxon>Neopterygii</taxon>
        <taxon>Teleostei</taxon>
        <taxon>Neoteleostei</taxon>
        <taxon>Acanthomorphata</taxon>
        <taxon>Ovalentaria</taxon>
        <taxon>Atherinomorphae</taxon>
        <taxon>Cyprinodontiformes</taxon>
        <taxon>Nothobranchiidae</taxon>
        <taxon>Iconisemion</taxon>
    </lineage>
</organism>
<proteinExistence type="predicted"/>
<feature type="compositionally biased region" description="Low complexity" evidence="1">
    <location>
        <begin position="46"/>
        <end position="61"/>
    </location>
</feature>
<evidence type="ECO:0000256" key="3">
    <source>
        <dbReference type="SAM" id="SignalP"/>
    </source>
</evidence>
<protein>
    <submittedName>
        <fullName evidence="4">Uncharacterized protein</fullName>
    </submittedName>
</protein>
<accession>A0A1A7YHP9</accession>
<name>A0A1A7YHP9_9TELE</name>
<keyword evidence="2" id="KW-0812">Transmembrane</keyword>
<evidence type="ECO:0000256" key="2">
    <source>
        <dbReference type="SAM" id="Phobius"/>
    </source>
</evidence>
<feature type="transmembrane region" description="Helical" evidence="2">
    <location>
        <begin position="235"/>
        <end position="256"/>
    </location>
</feature>
<dbReference type="EMBL" id="HADW01001184">
    <property type="protein sequence ID" value="SBP02584.1"/>
    <property type="molecule type" value="Transcribed_RNA"/>
</dbReference>
<feature type="compositionally biased region" description="Polar residues" evidence="1">
    <location>
        <begin position="87"/>
        <end position="99"/>
    </location>
</feature>
<evidence type="ECO:0000313" key="4">
    <source>
        <dbReference type="EMBL" id="SBP30102.1"/>
    </source>
</evidence>
<feature type="region of interest" description="Disordered" evidence="1">
    <location>
        <begin position="38"/>
        <end position="99"/>
    </location>
</feature>
<dbReference type="EMBL" id="HADX01007870">
    <property type="protein sequence ID" value="SBP30102.1"/>
    <property type="molecule type" value="Transcribed_RNA"/>
</dbReference>
<feature type="signal peptide" evidence="3">
    <location>
        <begin position="1"/>
        <end position="19"/>
    </location>
</feature>
<keyword evidence="2" id="KW-0472">Membrane</keyword>